<evidence type="ECO:0000313" key="3">
    <source>
        <dbReference type="EMBL" id="AXA84765.1"/>
    </source>
</evidence>
<organism evidence="3 4">
    <name type="scientific">Solilutibacter oculi</name>
    <dbReference type="NCBI Taxonomy" id="2698682"/>
    <lineage>
        <taxon>Bacteria</taxon>
        <taxon>Pseudomonadati</taxon>
        <taxon>Pseudomonadota</taxon>
        <taxon>Gammaproteobacteria</taxon>
        <taxon>Lysobacterales</taxon>
        <taxon>Lysobacteraceae</taxon>
        <taxon>Solilutibacter</taxon>
    </lineage>
</organism>
<feature type="compositionally biased region" description="Polar residues" evidence="1">
    <location>
        <begin position="21"/>
        <end position="32"/>
    </location>
</feature>
<evidence type="ECO:0000313" key="4">
    <source>
        <dbReference type="Proteomes" id="UP000251842"/>
    </source>
</evidence>
<feature type="signal peptide" evidence="2">
    <location>
        <begin position="1"/>
        <end position="20"/>
    </location>
</feature>
<feature type="compositionally biased region" description="Polar residues" evidence="1">
    <location>
        <begin position="59"/>
        <end position="69"/>
    </location>
</feature>
<keyword evidence="4" id="KW-1185">Reference proteome</keyword>
<dbReference type="EMBL" id="CP029556">
    <property type="protein sequence ID" value="AXA84765.1"/>
    <property type="molecule type" value="Genomic_DNA"/>
</dbReference>
<accession>A0A344J6V5</accession>
<dbReference type="RefSeq" id="WP_112926978.1">
    <property type="nucleotide sequence ID" value="NZ_CP029556.1"/>
</dbReference>
<dbReference type="OrthoDB" id="6028468at2"/>
<sequence length="79" mass="8483">MKKRVLIALMLSMASGSLLAQTSSGSSETGVNAGSEDSAPAPKRPAHPATAETRKGTQRTDTQRTNNPRWHSFLPGMFR</sequence>
<dbReference type="KEGG" id="lue:DCD74_08760"/>
<proteinExistence type="predicted"/>
<evidence type="ECO:0000256" key="1">
    <source>
        <dbReference type="SAM" id="MobiDB-lite"/>
    </source>
</evidence>
<gene>
    <name evidence="3" type="ORF">DCD74_08760</name>
</gene>
<keyword evidence="2" id="KW-0732">Signal</keyword>
<dbReference type="AlphaFoldDB" id="A0A344J6V5"/>
<protein>
    <submittedName>
        <fullName evidence="3">Uncharacterized protein</fullName>
    </submittedName>
</protein>
<evidence type="ECO:0000256" key="2">
    <source>
        <dbReference type="SAM" id="SignalP"/>
    </source>
</evidence>
<name>A0A344J6V5_9GAMM</name>
<reference evidence="4" key="1">
    <citation type="submission" date="2018-05" db="EMBL/GenBank/DDBJ databases">
        <title>Luteimonas pekinense sp. nov., isolated from human Meibomian gland secretions, Beijing, China.</title>
        <authorList>
            <person name="Wen T."/>
            <person name="Bai H."/>
            <person name="Lv H."/>
        </authorList>
    </citation>
    <scope>NUCLEOTIDE SEQUENCE [LARGE SCALE GENOMIC DNA]</scope>
    <source>
        <strain evidence="4">83-4</strain>
    </source>
</reference>
<feature type="region of interest" description="Disordered" evidence="1">
    <location>
        <begin position="18"/>
        <end position="79"/>
    </location>
</feature>
<feature type="chain" id="PRO_5016880141" evidence="2">
    <location>
        <begin position="21"/>
        <end position="79"/>
    </location>
</feature>
<dbReference type="Proteomes" id="UP000251842">
    <property type="component" value="Chromosome"/>
</dbReference>